<evidence type="ECO:0000313" key="2">
    <source>
        <dbReference type="EMBL" id="DAD67028.1"/>
    </source>
</evidence>
<protein>
    <submittedName>
        <fullName evidence="2">Portal protein</fullName>
    </submittedName>
</protein>
<name>A0A8S5LAJ2_9CAUD</name>
<accession>A0A8S5LAJ2</accession>
<dbReference type="Pfam" id="PF23899">
    <property type="entry name" value="SU10_portal"/>
    <property type="match status" value="1"/>
</dbReference>
<evidence type="ECO:0000256" key="1">
    <source>
        <dbReference type="SAM" id="MobiDB-lite"/>
    </source>
</evidence>
<feature type="region of interest" description="Disordered" evidence="1">
    <location>
        <begin position="760"/>
        <end position="801"/>
    </location>
</feature>
<sequence length="828" mass="93074">MQDNTNVESSTTDKVQQLISVLSGRTAEKLTNWKKEPKVEDLMGDYRQALPAHKYHISRIQNWLNLLNPITDKTKIKSGRSGVTSRMARKLAEWRYSALASAILNERNLFQVTASSPKFIEASFQNTLVLNYQFNTLIDKVHFINALVRTMVNEGTAIVRVGWEVEQQTKEREIPVYEYIEADEQGTMLIMQALEQINQEQQQTGITDSAETEVFKNAPSDLQESLKATYEYGMPVIARNTGQTQIITEIVSTKNRPSVKVINNADLVIDPTCEGDFSKAKFVVYKYQTDLSTLRMMNQKSPNTYNNLKSLDADSPVDLGDINTLAALPNEVFSDLLDNNQNIEKSFKFKDEARKQITVYEYWGYWDIDGTGIAQAICATIADGKFIKLERNPFPDNELPFVVIPYLPVKESVYGEPDSELIQDNQQISQALTRAMVDINARSANGQVAMPKGFLDIVNKQRFNRGEDYEYNPVAHPAEAIYMHTANELPQSMLAFQQMQYAEAEAITGVKSFSGGIDGNAYGQVAAGMSQAVTAINQREGDIMFRISKGLEKVGNKILAMNMEWLDEEEIISLTQFQFVTVRREDLKGDFHLAVRIKSNSESEGKAQQLTFMAQTLGEAADWGLRKIMLMEIGQLYNLDTFVSAIKDYEPQPDPIQQELAQVQLEVEKAKLAKEQAETEYYQARSAFIDAQIGNTQADTDLKALDFMEQQEGVKHARQREIVQAQAEAQNKGKIATELLKGQNALQKAQMDNDTKRAVADAKGENKEGKKPKKLSQKAQNRENARQAQNNLRKLPNPELGAVPDGLFRADGLGNYIRGDGNTVQNQI</sequence>
<feature type="compositionally biased region" description="Basic and acidic residues" evidence="1">
    <location>
        <begin position="760"/>
        <end position="769"/>
    </location>
</feature>
<dbReference type="InterPro" id="IPR056909">
    <property type="entry name" value="SU10_portal"/>
</dbReference>
<reference evidence="2" key="1">
    <citation type="journal article" date="2021" name="Proc. Natl. Acad. Sci. U.S.A.">
        <title>A Catalog of Tens of Thousands of Viruses from Human Metagenomes Reveals Hidden Associations with Chronic Diseases.</title>
        <authorList>
            <person name="Tisza M.J."/>
            <person name="Buck C.B."/>
        </authorList>
    </citation>
    <scope>NUCLEOTIDE SEQUENCE</scope>
    <source>
        <strain evidence="2">CtBev14</strain>
    </source>
</reference>
<proteinExistence type="predicted"/>
<dbReference type="EMBL" id="BK014667">
    <property type="protein sequence ID" value="DAD67028.1"/>
    <property type="molecule type" value="Genomic_DNA"/>
</dbReference>
<organism evidence="2">
    <name type="scientific">Podoviridae sp. ctBev14</name>
    <dbReference type="NCBI Taxonomy" id="2823556"/>
    <lineage>
        <taxon>Viruses</taxon>
        <taxon>Duplodnaviria</taxon>
        <taxon>Heunggongvirae</taxon>
        <taxon>Uroviricota</taxon>
        <taxon>Caudoviricetes</taxon>
    </lineage>
</organism>